<comment type="catalytic activity">
    <reaction evidence="7">
        <text>a 2'-deoxyadenosine in DNA + S-adenosyl-L-methionine = an N(6)-methyl-2'-deoxyadenosine in DNA + S-adenosyl-L-homocysteine + H(+)</text>
        <dbReference type="Rhea" id="RHEA:15197"/>
        <dbReference type="Rhea" id="RHEA-COMP:12418"/>
        <dbReference type="Rhea" id="RHEA-COMP:12419"/>
        <dbReference type="ChEBI" id="CHEBI:15378"/>
        <dbReference type="ChEBI" id="CHEBI:57856"/>
        <dbReference type="ChEBI" id="CHEBI:59789"/>
        <dbReference type="ChEBI" id="CHEBI:90615"/>
        <dbReference type="ChEBI" id="CHEBI:90616"/>
        <dbReference type="EC" id="2.1.1.72"/>
    </reaction>
</comment>
<sequence length="668" mass="77002">MINFQEKANFIWSIAELLRGDYKQSEYGRVILPMTVLRRLDCVLEPTKDKVLKQLPQLEKMNIQNIGPVLNKVTGVNFHNTSPYNFKKLLDDPNNIAANLRNYINGFSSDAYDIINYFNFNVQIDRLDDANLLYLIVGRFAEIDLHPDRVSNIEMGYIFEELIRRFAEQSNETAGEHFTPREVIRLMVNLLFNEDYSDELVKKGIVRKIYDPACGTGGMLSVAAEYLADLNPDAQLKAFGQELNPESYAICKADMMVKGQDPSRIKFGNSFTNDGLKDEKFDYMLSNPPFGVEWKKVQKEIKDEHDNLGYAGRFGAGLPRVSDGSLLFLQHMISKMKPVQEGGSRLAIVFNGSPLFTGGAESGESNIRRWIIENDWLEAIVALPDQLFYNTGISTYIWVLTNRKSEKRKGKVQLINAVNFYQKMRKSLGAKRHELGEDHIAEITRIHGEFKEGKYSKTFDNEDFGYQRITVERPLRLSIQVNSELIEKLKEQTAFKNLAVSRKKGAAARAEIEAGQQYQQQIIDALQTMISDTVYKNRDEFIKLLKKTFKKQGVTLNSTLQKAIIYALAEKDETADICYDNKGNMEPDPDLRDYENVPLKENIYEYFEREVKPHVPDVWIDEDKTKIGYEIPFTRHFYEYKPLRPLEEIDKEIKQLENEILELLKEVT</sequence>
<keyword evidence="4" id="KW-0808">Transferase</keyword>
<evidence type="ECO:0000256" key="3">
    <source>
        <dbReference type="ARBA" id="ARBA00022603"/>
    </source>
</evidence>
<dbReference type="Pfam" id="PF02384">
    <property type="entry name" value="N6_Mtase"/>
    <property type="match status" value="1"/>
</dbReference>
<protein>
    <recommendedName>
        <fullName evidence="2">site-specific DNA-methyltransferase (adenine-specific)</fullName>
        <ecNumber evidence="2">2.1.1.72</ecNumber>
    </recommendedName>
</protein>
<keyword evidence="6" id="KW-0680">Restriction system</keyword>
<dbReference type="GO" id="GO:0032259">
    <property type="term" value="P:methylation"/>
    <property type="evidence" value="ECO:0007669"/>
    <property type="project" value="UniProtKB-KW"/>
</dbReference>
<keyword evidence="11" id="KW-1185">Reference proteome</keyword>
<comment type="similarity">
    <text evidence="1">Belongs to the N(4)/N(6)-methyltransferase family.</text>
</comment>
<evidence type="ECO:0000256" key="2">
    <source>
        <dbReference type="ARBA" id="ARBA00011900"/>
    </source>
</evidence>
<gene>
    <name evidence="10" type="ORF">SAMN05660706_1464</name>
</gene>
<dbReference type="InterPro" id="IPR029063">
    <property type="entry name" value="SAM-dependent_MTases_sf"/>
</dbReference>
<evidence type="ECO:0000256" key="7">
    <source>
        <dbReference type="ARBA" id="ARBA00047942"/>
    </source>
</evidence>
<dbReference type="InterPro" id="IPR051537">
    <property type="entry name" value="DNA_Adenine_Mtase"/>
</dbReference>
<dbReference type="SUPFAM" id="SSF53335">
    <property type="entry name" value="S-adenosyl-L-methionine-dependent methyltransferases"/>
    <property type="match status" value="1"/>
</dbReference>
<name>A0A1I6EII0_9FIRM</name>
<dbReference type="Pfam" id="PF12161">
    <property type="entry name" value="HsdM_N"/>
    <property type="match status" value="1"/>
</dbReference>
<dbReference type="InterPro" id="IPR003356">
    <property type="entry name" value="DNA_methylase_A-5"/>
</dbReference>
<dbReference type="Gene3D" id="3.40.50.150">
    <property type="entry name" value="Vaccinia Virus protein VP39"/>
    <property type="match status" value="1"/>
</dbReference>
<dbReference type="Gene3D" id="1.20.1260.30">
    <property type="match status" value="1"/>
</dbReference>
<dbReference type="GO" id="GO:0009307">
    <property type="term" value="P:DNA restriction-modification system"/>
    <property type="evidence" value="ECO:0007669"/>
    <property type="project" value="UniProtKB-KW"/>
</dbReference>
<organism evidence="10 11">
    <name type="scientific">Desulfoscipio geothermicus DSM 3669</name>
    <dbReference type="NCBI Taxonomy" id="1121426"/>
    <lineage>
        <taxon>Bacteria</taxon>
        <taxon>Bacillati</taxon>
        <taxon>Bacillota</taxon>
        <taxon>Clostridia</taxon>
        <taxon>Eubacteriales</taxon>
        <taxon>Desulfallaceae</taxon>
        <taxon>Desulfoscipio</taxon>
    </lineage>
</organism>
<dbReference type="InterPro" id="IPR038333">
    <property type="entry name" value="T1MK-like_N_sf"/>
</dbReference>
<evidence type="ECO:0000256" key="4">
    <source>
        <dbReference type="ARBA" id="ARBA00022679"/>
    </source>
</evidence>
<dbReference type="GO" id="GO:0008170">
    <property type="term" value="F:N-methyltransferase activity"/>
    <property type="evidence" value="ECO:0007669"/>
    <property type="project" value="InterPro"/>
</dbReference>
<evidence type="ECO:0000256" key="5">
    <source>
        <dbReference type="ARBA" id="ARBA00022691"/>
    </source>
</evidence>
<dbReference type="PANTHER" id="PTHR42933:SF3">
    <property type="entry name" value="TYPE I RESTRICTION ENZYME MJAVIII METHYLASE SUBUNIT"/>
    <property type="match status" value="1"/>
</dbReference>
<keyword evidence="5" id="KW-0949">S-adenosyl-L-methionine</keyword>
<dbReference type="PRINTS" id="PR00507">
    <property type="entry name" value="N12N6MTFRASE"/>
</dbReference>
<dbReference type="OrthoDB" id="9814572at2"/>
<dbReference type="STRING" id="39060.SAMN05660706_1464"/>
<dbReference type="RefSeq" id="WP_092487607.1">
    <property type="nucleotide sequence ID" value="NZ_FOYM01000046.1"/>
</dbReference>
<proteinExistence type="inferred from homology"/>
<evidence type="ECO:0000313" key="10">
    <source>
        <dbReference type="EMBL" id="SFR17318.1"/>
    </source>
</evidence>
<dbReference type="AlphaFoldDB" id="A0A1I6EII0"/>
<dbReference type="EMBL" id="FOYM01000046">
    <property type="protein sequence ID" value="SFR17318.1"/>
    <property type="molecule type" value="Genomic_DNA"/>
</dbReference>
<evidence type="ECO:0000256" key="6">
    <source>
        <dbReference type="ARBA" id="ARBA00022747"/>
    </source>
</evidence>
<feature type="domain" description="DNA methylase adenine-specific" evidence="8">
    <location>
        <begin position="155"/>
        <end position="460"/>
    </location>
</feature>
<dbReference type="GO" id="GO:0003677">
    <property type="term" value="F:DNA binding"/>
    <property type="evidence" value="ECO:0007669"/>
    <property type="project" value="InterPro"/>
</dbReference>
<dbReference type="InterPro" id="IPR022749">
    <property type="entry name" value="D12N6_MeTrfase_N"/>
</dbReference>
<dbReference type="PANTHER" id="PTHR42933">
    <property type="entry name" value="SLR6095 PROTEIN"/>
    <property type="match status" value="1"/>
</dbReference>
<accession>A0A1I6EII0</accession>
<evidence type="ECO:0000259" key="9">
    <source>
        <dbReference type="Pfam" id="PF12161"/>
    </source>
</evidence>
<dbReference type="CDD" id="cd02440">
    <property type="entry name" value="AdoMet_MTases"/>
    <property type="match status" value="1"/>
</dbReference>
<dbReference type="GO" id="GO:0009007">
    <property type="term" value="F:site-specific DNA-methyltransferase (adenine-specific) activity"/>
    <property type="evidence" value="ECO:0007669"/>
    <property type="project" value="UniProtKB-EC"/>
</dbReference>
<evidence type="ECO:0000256" key="1">
    <source>
        <dbReference type="ARBA" id="ARBA00006594"/>
    </source>
</evidence>
<keyword evidence="3" id="KW-0489">Methyltransferase</keyword>
<feature type="domain" description="N6 adenine-specific DNA methyltransferase N-terminal" evidence="9">
    <location>
        <begin position="8"/>
        <end position="138"/>
    </location>
</feature>
<dbReference type="EC" id="2.1.1.72" evidence="2"/>
<reference evidence="11" key="1">
    <citation type="submission" date="2016-10" db="EMBL/GenBank/DDBJ databases">
        <authorList>
            <person name="Varghese N."/>
            <person name="Submissions S."/>
        </authorList>
    </citation>
    <scope>NUCLEOTIDE SEQUENCE [LARGE SCALE GENOMIC DNA]</scope>
    <source>
        <strain evidence="11">DSM 3669</strain>
    </source>
</reference>
<dbReference type="PROSITE" id="PS00092">
    <property type="entry name" value="N6_MTASE"/>
    <property type="match status" value="1"/>
</dbReference>
<evidence type="ECO:0000259" key="8">
    <source>
        <dbReference type="Pfam" id="PF02384"/>
    </source>
</evidence>
<dbReference type="InterPro" id="IPR002052">
    <property type="entry name" value="DNA_methylase_N6_adenine_CS"/>
</dbReference>
<evidence type="ECO:0000313" key="11">
    <source>
        <dbReference type="Proteomes" id="UP000199584"/>
    </source>
</evidence>
<dbReference type="Proteomes" id="UP000199584">
    <property type="component" value="Unassembled WGS sequence"/>
</dbReference>